<feature type="domain" description="Beta-mannosidase-like galactose-binding" evidence="27">
    <location>
        <begin position="31"/>
        <end position="196"/>
    </location>
</feature>
<evidence type="ECO:0000256" key="18">
    <source>
        <dbReference type="ARBA" id="ARBA00033445"/>
    </source>
</evidence>
<reference evidence="31 32" key="2">
    <citation type="submission" date="2025-04" db="UniProtKB">
        <authorList>
            <consortium name="RefSeq"/>
        </authorList>
    </citation>
    <scope>IDENTIFICATION</scope>
    <source>
        <strain evidence="31 32">USDA-PBARC FA_bdor</strain>
        <tissue evidence="31 32">Whole organism</tissue>
    </source>
</reference>
<protein>
    <recommendedName>
        <fullName evidence="9">Beta-mannosidase</fullName>
        <ecNumber evidence="8">3.2.1.25</ecNumber>
    </recommendedName>
    <alternativeName>
        <fullName evidence="20">Beta-mannosidase B</fullName>
    </alternativeName>
    <alternativeName>
        <fullName evidence="17">Lysosomal beta A mannosidase</fullName>
    </alternativeName>
    <alternativeName>
        <fullName evidence="18">Mannanase</fullName>
    </alternativeName>
    <alternativeName>
        <fullName evidence="21">Mannanase B</fullName>
    </alternativeName>
</protein>
<accession>A0A9R1T2E7</accession>
<dbReference type="InterPro" id="IPR054593">
    <property type="entry name" value="Beta-mannosidase-like_N2"/>
</dbReference>
<comment type="similarity">
    <text evidence="19">Belongs to the glycosyl hydrolase 2 family. Beta-mannosidase B subfamily.</text>
</comment>
<dbReference type="Pfam" id="PF17786">
    <property type="entry name" value="Mannosidase_ig"/>
    <property type="match status" value="1"/>
</dbReference>
<comment type="pathway">
    <text evidence="5">Glycan metabolism; N-glycan degradation.</text>
</comment>
<dbReference type="InterPro" id="IPR017853">
    <property type="entry name" value="GH"/>
</dbReference>
<evidence type="ECO:0000256" key="1">
    <source>
        <dbReference type="ARBA" id="ARBA00000829"/>
    </source>
</evidence>
<dbReference type="InterPro" id="IPR006103">
    <property type="entry name" value="Glyco_hydro_2_cat"/>
</dbReference>
<reference evidence="28" key="1">
    <citation type="submission" date="2015-01" db="EMBL/GenBank/DDBJ databases">
        <title>Transcriptome Assembly of Fopius arisanus.</title>
        <authorList>
            <person name="Geib S."/>
        </authorList>
    </citation>
    <scope>NUCLEOTIDE SEQUENCE</scope>
</reference>
<evidence type="ECO:0000256" key="8">
    <source>
        <dbReference type="ARBA" id="ARBA00012754"/>
    </source>
</evidence>
<dbReference type="InterPro" id="IPR013783">
    <property type="entry name" value="Ig-like_fold"/>
</dbReference>
<dbReference type="Gene3D" id="3.20.20.80">
    <property type="entry name" value="Glycosidases"/>
    <property type="match status" value="1"/>
</dbReference>
<evidence type="ECO:0000256" key="5">
    <source>
        <dbReference type="ARBA" id="ARBA00004740"/>
    </source>
</evidence>
<comment type="subcellular location">
    <subcellularLocation>
        <location evidence="3">Lysosome</location>
    </subcellularLocation>
    <subcellularLocation>
        <location evidence="4">Secreted</location>
    </subcellularLocation>
</comment>
<evidence type="ECO:0000256" key="21">
    <source>
        <dbReference type="ARBA" id="ARBA00041614"/>
    </source>
</evidence>
<comment type="catalytic activity">
    <reaction evidence="1">
        <text>Hydrolysis of terminal, non-reducing beta-D-mannose residues in beta-D-mannosides.</text>
        <dbReference type="EC" id="3.2.1.25"/>
    </reaction>
</comment>
<dbReference type="SUPFAM" id="SSF49303">
    <property type="entry name" value="beta-Galactosidase/glucuronidase domain"/>
    <property type="match status" value="2"/>
</dbReference>
<dbReference type="OrthoDB" id="2866996at2759"/>
<evidence type="ECO:0000259" key="23">
    <source>
        <dbReference type="Pfam" id="PF00703"/>
    </source>
</evidence>
<dbReference type="InterPro" id="IPR041625">
    <property type="entry name" value="Beta-mannosidase_Ig"/>
</dbReference>
<accession>A0A9R1T3L3</accession>
<dbReference type="InterPro" id="IPR006102">
    <property type="entry name" value="Ig-like_GH2"/>
</dbReference>
<dbReference type="GO" id="GO:0006516">
    <property type="term" value="P:glycoprotein catabolic process"/>
    <property type="evidence" value="ECO:0007669"/>
    <property type="project" value="TreeGrafter"/>
</dbReference>
<dbReference type="Pfam" id="PF02836">
    <property type="entry name" value="Glyco_hydro_2_C"/>
    <property type="match status" value="1"/>
</dbReference>
<feature type="chain" id="PRO_5007394544" description="Beta-mannosidase" evidence="22">
    <location>
        <begin position="18"/>
        <end position="921"/>
    </location>
</feature>
<keyword evidence="15" id="KW-0458">Lysosome</keyword>
<keyword evidence="10" id="KW-0964">Secreted</keyword>
<dbReference type="Pfam" id="PF17753">
    <property type="entry name" value="Ig_mannosidase"/>
    <property type="match status" value="1"/>
</dbReference>
<keyword evidence="14" id="KW-0325">Glycoprotein</keyword>
<comment type="function">
    <text evidence="2">Exoglycosidase that cleaves the single beta-linked mannose residue from the non-reducing end of all N-linked glycoprotein oligosaccharides.</text>
</comment>
<evidence type="ECO:0000313" key="31">
    <source>
        <dbReference type="RefSeq" id="XP_011301908.1"/>
    </source>
</evidence>
<dbReference type="GO" id="GO:0005576">
    <property type="term" value="C:extracellular region"/>
    <property type="evidence" value="ECO:0007669"/>
    <property type="project" value="UniProtKB-SubCell"/>
</dbReference>
<dbReference type="InterPro" id="IPR008979">
    <property type="entry name" value="Galactose-bd-like_sf"/>
</dbReference>
<name>A0A0C9QBE2_9HYME</name>
<feature type="domain" description="Glycoside hydrolase family 2 immunoglobulin-like beta-sandwich" evidence="23">
    <location>
        <begin position="211"/>
        <end position="335"/>
    </location>
</feature>
<evidence type="ECO:0000256" key="17">
    <source>
        <dbReference type="ARBA" id="ARBA00032581"/>
    </source>
</evidence>
<evidence type="ECO:0000313" key="32">
    <source>
        <dbReference type="RefSeq" id="XP_011301909.1"/>
    </source>
</evidence>
<dbReference type="Pfam" id="PF22666">
    <property type="entry name" value="Glyco_hydro_2_N2"/>
    <property type="match status" value="1"/>
</dbReference>
<dbReference type="KEGG" id="fas:105265846"/>
<dbReference type="InterPro" id="IPR041447">
    <property type="entry name" value="Mannosidase_ig"/>
</dbReference>
<dbReference type="CTD" id="40524"/>
<evidence type="ECO:0000256" key="6">
    <source>
        <dbReference type="ARBA" id="ARBA00011245"/>
    </source>
</evidence>
<organism evidence="28">
    <name type="scientific">Fopius arisanus</name>
    <dbReference type="NCBI Taxonomy" id="64838"/>
    <lineage>
        <taxon>Eukaryota</taxon>
        <taxon>Metazoa</taxon>
        <taxon>Ecdysozoa</taxon>
        <taxon>Arthropoda</taxon>
        <taxon>Hexapoda</taxon>
        <taxon>Insecta</taxon>
        <taxon>Pterygota</taxon>
        <taxon>Neoptera</taxon>
        <taxon>Endopterygota</taxon>
        <taxon>Hymenoptera</taxon>
        <taxon>Apocrita</taxon>
        <taxon>Ichneumonoidea</taxon>
        <taxon>Braconidae</taxon>
        <taxon>Opiinae</taxon>
        <taxon>Fopius</taxon>
    </lineage>
</organism>
<evidence type="ECO:0000256" key="16">
    <source>
        <dbReference type="ARBA" id="ARBA00023295"/>
    </source>
</evidence>
<evidence type="ECO:0000259" key="27">
    <source>
        <dbReference type="Pfam" id="PF22666"/>
    </source>
</evidence>
<evidence type="ECO:0000256" key="20">
    <source>
        <dbReference type="ARBA" id="ARBA00041069"/>
    </source>
</evidence>
<sequence length="921" mass="105360">MRLSLAIILSIVLSTRADTLDIWQGVVGNKYFTLKVPGDTYQAYGANGANDPLHGDNDVNYRWIGNSSSYLRNIFLVDESQFAADRVLLVFQGVDTFAKISLNDHELGNTSNMHLRYVYDVKDYLKFPEQNKISITFDSPVKVAEALYNNQSKSYPVYPKCVPSSYNGECHVNHIRKMQASFSWDWGPAFPGSGLWSIPELMAFNDSTILDTTADVELIKDHHWQVRVTVTLMNAPSSASKPLTGVLTTRVIHKDTTWNYKTKKYDPEESYENSTSFTFTNNEKTSTLSLIILIPEAEVSRWWPNGYGDQSLYTVNTTLRTSRHYEHKTQRIGFRTVELVQKPLEKGLSFYFRVNSVDIFAKGTNIIPISILAERTGNKTVRGLLLRYMQETNQNMVRVWGGGIYEIDHFYDMADEYGIMVWQDFMFACAMYPTTREFLESVRTEVKQNVLRLKNHPSVVLWAGNNENEAALYGNWYGTGKDEVYRNDYIKLYVDLIKKEVEANDKTRPFLVSSPTNGDYSANNGWVETDPYSNLYGDIHYYNYVFNGWNINTYKRPRFASEYGFQSLPSIKTLRSGCQNPENDLVRGSDFLQHRQHLPGGDGIMLYQIKLNLNVPDTNDSLRDLESYIYLSQINQAVAVKVQTESYRQAKSTVNEMGEGRTMGALYWQLNDVWQAPSWSSIDVDGRWKILHNYAKDFFAPVIVTPRVTLDQLKIFIVSDLLLPIVNCSVEIRFHRIWSESMPQVYAKQLESVTVPPNSAIELSTLSLEGILAEASCGSTFQEAKKKCIIELILRDSSNQQLAPPNYVYPGPPKDYDLPACDLYAAISRYPSFNLPEHLRQYYDGYEVTITSGCTQLFVWFDGNGFYTGKFSENGFHLLEGSKKIFFLENRMMQPEIQGITVTTLGSIYATPKPRMEFYFN</sequence>
<dbReference type="Proteomes" id="UP000694866">
    <property type="component" value="Unplaced"/>
</dbReference>
<evidence type="ECO:0000256" key="14">
    <source>
        <dbReference type="ARBA" id="ARBA00023180"/>
    </source>
</evidence>
<dbReference type="FunFam" id="3.20.20.80:FF:000035">
    <property type="entry name" value="Mannosidase beta"/>
    <property type="match status" value="1"/>
</dbReference>
<evidence type="ECO:0000313" key="30">
    <source>
        <dbReference type="Proteomes" id="UP000694866"/>
    </source>
</evidence>
<dbReference type="InterPro" id="IPR050887">
    <property type="entry name" value="Beta-mannosidase_GH2"/>
</dbReference>
<evidence type="ECO:0000256" key="3">
    <source>
        <dbReference type="ARBA" id="ARBA00004371"/>
    </source>
</evidence>
<evidence type="ECO:0000256" key="9">
    <source>
        <dbReference type="ARBA" id="ARBA00015707"/>
    </source>
</evidence>
<evidence type="ECO:0000259" key="26">
    <source>
        <dbReference type="Pfam" id="PF17786"/>
    </source>
</evidence>
<evidence type="ECO:0000256" key="2">
    <source>
        <dbReference type="ARBA" id="ARBA00003150"/>
    </source>
</evidence>
<evidence type="ECO:0000313" key="28">
    <source>
        <dbReference type="EMBL" id="JAG70336.1"/>
    </source>
</evidence>
<dbReference type="PANTHER" id="PTHR43730:SF1">
    <property type="entry name" value="BETA-MANNOSIDASE"/>
    <property type="match status" value="1"/>
</dbReference>
<keyword evidence="30" id="KW-1185">Reference proteome</keyword>
<evidence type="ECO:0000256" key="12">
    <source>
        <dbReference type="ARBA" id="ARBA00022801"/>
    </source>
</evidence>
<dbReference type="GO" id="GO:0005975">
    <property type="term" value="P:carbohydrate metabolic process"/>
    <property type="evidence" value="ECO:0007669"/>
    <property type="project" value="InterPro"/>
</dbReference>
<dbReference type="EMBL" id="GBYB01000569">
    <property type="protein sequence ID" value="JAG70336.1"/>
    <property type="molecule type" value="Transcribed_RNA"/>
</dbReference>
<feature type="domain" description="Glycoside hydrolase family 2 catalytic" evidence="24">
    <location>
        <begin position="408"/>
        <end position="571"/>
    </location>
</feature>
<dbReference type="InterPro" id="IPR036156">
    <property type="entry name" value="Beta-gal/glucu_dom_sf"/>
</dbReference>
<dbReference type="FunFam" id="2.60.120.260:FF:000060">
    <property type="entry name" value="Probable beta-mannosidase"/>
    <property type="match status" value="1"/>
</dbReference>
<evidence type="ECO:0000256" key="15">
    <source>
        <dbReference type="ARBA" id="ARBA00023228"/>
    </source>
</evidence>
<dbReference type="Pfam" id="PF00703">
    <property type="entry name" value="Glyco_hydro_2"/>
    <property type="match status" value="1"/>
</dbReference>
<feature type="domain" description="Mannosidase Ig/CBM-like" evidence="26">
    <location>
        <begin position="712"/>
        <end position="815"/>
    </location>
</feature>
<feature type="domain" description="Beta-mannosidase Ig-fold" evidence="25">
    <location>
        <begin position="839"/>
        <end position="905"/>
    </location>
</feature>
<comment type="subunit">
    <text evidence="6">Monomer.</text>
</comment>
<dbReference type="GO" id="GO:0004567">
    <property type="term" value="F:beta-mannosidase activity"/>
    <property type="evidence" value="ECO:0007669"/>
    <property type="project" value="UniProtKB-EC"/>
</dbReference>
<dbReference type="PANTHER" id="PTHR43730">
    <property type="entry name" value="BETA-MANNOSIDASE"/>
    <property type="match status" value="1"/>
</dbReference>
<accession>A0A0C9QBE2</accession>
<keyword evidence="11 22" id="KW-0732">Signal</keyword>
<keyword evidence="13" id="KW-1015">Disulfide bond</keyword>
<dbReference type="AlphaFoldDB" id="A0A0C9QBE2"/>
<evidence type="ECO:0000256" key="11">
    <source>
        <dbReference type="ARBA" id="ARBA00022729"/>
    </source>
</evidence>
<gene>
    <name evidence="28" type="primary">MANBA_0</name>
    <name evidence="31 32" type="synonym">beta-Man</name>
    <name evidence="29" type="synonym">MANBA_1</name>
    <name evidence="28" type="ORF">g.61948</name>
    <name evidence="29" type="ORF">g.61959</name>
</gene>
<dbReference type="GO" id="GO:0005764">
    <property type="term" value="C:lysosome"/>
    <property type="evidence" value="ECO:0007669"/>
    <property type="project" value="UniProtKB-SubCell"/>
</dbReference>
<evidence type="ECO:0000256" key="7">
    <source>
        <dbReference type="ARBA" id="ARBA00011738"/>
    </source>
</evidence>
<evidence type="ECO:0000256" key="4">
    <source>
        <dbReference type="ARBA" id="ARBA00004613"/>
    </source>
</evidence>
<dbReference type="Gene3D" id="2.60.40.10">
    <property type="entry name" value="Immunoglobulins"/>
    <property type="match status" value="3"/>
</dbReference>
<evidence type="ECO:0000256" key="10">
    <source>
        <dbReference type="ARBA" id="ARBA00022525"/>
    </source>
</evidence>
<evidence type="ECO:0000256" key="13">
    <source>
        <dbReference type="ARBA" id="ARBA00023157"/>
    </source>
</evidence>
<evidence type="ECO:0000256" key="19">
    <source>
        <dbReference type="ARBA" id="ARBA00038429"/>
    </source>
</evidence>
<dbReference type="SUPFAM" id="SSF49785">
    <property type="entry name" value="Galactose-binding domain-like"/>
    <property type="match status" value="1"/>
</dbReference>
<dbReference type="SUPFAM" id="SSF51445">
    <property type="entry name" value="(Trans)glycosidases"/>
    <property type="match status" value="1"/>
</dbReference>
<evidence type="ECO:0000259" key="24">
    <source>
        <dbReference type="Pfam" id="PF02836"/>
    </source>
</evidence>
<dbReference type="RefSeq" id="XP_011301909.1">
    <property type="nucleotide sequence ID" value="XM_011303607.1"/>
</dbReference>
<evidence type="ECO:0000259" key="25">
    <source>
        <dbReference type="Pfam" id="PF17753"/>
    </source>
</evidence>
<comment type="subunit">
    <text evidence="7">Homodimer.</text>
</comment>
<keyword evidence="12" id="KW-0378">Hydrolase</keyword>
<evidence type="ECO:0000313" key="29">
    <source>
        <dbReference type="EMBL" id="JAG82745.1"/>
    </source>
</evidence>
<dbReference type="RefSeq" id="XP_011301908.1">
    <property type="nucleotide sequence ID" value="XM_011303606.1"/>
</dbReference>
<proteinExistence type="inferred from homology"/>
<feature type="signal peptide" evidence="22">
    <location>
        <begin position="1"/>
        <end position="17"/>
    </location>
</feature>
<evidence type="ECO:0000256" key="22">
    <source>
        <dbReference type="SAM" id="SignalP"/>
    </source>
</evidence>
<dbReference type="EC" id="3.2.1.25" evidence="8"/>
<dbReference type="EMBL" id="GBYB01012978">
    <property type="protein sequence ID" value="JAG82745.1"/>
    <property type="molecule type" value="Transcribed_RNA"/>
</dbReference>
<keyword evidence="16" id="KW-0326">Glycosidase</keyword>
<dbReference type="Gene3D" id="2.60.120.260">
    <property type="entry name" value="Galactose-binding domain-like"/>
    <property type="match status" value="1"/>
</dbReference>
<dbReference type="GeneID" id="105265846"/>